<organism evidence="2 3">
    <name type="scientific">Comamonas squillarum</name>
    <dbReference type="NCBI Taxonomy" id="2977320"/>
    <lineage>
        <taxon>Bacteria</taxon>
        <taxon>Pseudomonadati</taxon>
        <taxon>Pseudomonadota</taxon>
        <taxon>Betaproteobacteria</taxon>
        <taxon>Burkholderiales</taxon>
        <taxon>Comamonadaceae</taxon>
        <taxon>Comamonas</taxon>
    </lineage>
</organism>
<evidence type="ECO:0000313" key="2">
    <source>
        <dbReference type="EMBL" id="UXC19594.1"/>
    </source>
</evidence>
<dbReference type="RefSeq" id="WP_260719650.1">
    <property type="nucleotide sequence ID" value="NZ_CP104377.1"/>
</dbReference>
<dbReference type="PANTHER" id="PTHR48207">
    <property type="entry name" value="SUCCINATE--HYDROXYMETHYLGLUTARATE COA-TRANSFERASE"/>
    <property type="match status" value="1"/>
</dbReference>
<evidence type="ECO:0000313" key="3">
    <source>
        <dbReference type="Proteomes" id="UP001058290"/>
    </source>
</evidence>
<dbReference type="Proteomes" id="UP001058290">
    <property type="component" value="Chromosome"/>
</dbReference>
<keyword evidence="3" id="KW-1185">Reference proteome</keyword>
<proteinExistence type="predicted"/>
<dbReference type="GO" id="GO:0016740">
    <property type="term" value="F:transferase activity"/>
    <property type="evidence" value="ECO:0007669"/>
    <property type="project" value="UniProtKB-KW"/>
</dbReference>
<gene>
    <name evidence="2" type="ORF">N4T19_05615</name>
</gene>
<evidence type="ECO:0000256" key="1">
    <source>
        <dbReference type="ARBA" id="ARBA00022679"/>
    </source>
</evidence>
<accession>A0ABY6A0V4</accession>
<dbReference type="SUPFAM" id="SSF89796">
    <property type="entry name" value="CoA-transferase family III (CaiB/BaiF)"/>
    <property type="match status" value="1"/>
</dbReference>
<dbReference type="InterPro" id="IPR050483">
    <property type="entry name" value="CoA-transferase_III_domain"/>
</dbReference>
<sequence>MSTPSPSPSLPLAGIRVVEFTHMVMGPTCGMVLADLGAEVIKVEPVEGDRTRYLLGAGAGFFPMFNRNKKSIALDLRQPQGLEAAIRLASTADVVAQNFKPGVMTKYGLDYAALSKLNERLIYVNHTGFLPGPYEHRTALDEVVQMMGGLAYMTGRPGDPLRAGTSVNDIMGGMFGAIGAMAALMQRAQTGRGQEIDSALFENNVFLVGQHMMQFAVTGEAAEPMPNRISAWSVYDVFTVQDGEQIFLAAVSDAQWRTLCQAFGWADLLANPRYTTNNERVRERPALLADLRARLARMDVAQVAKIFEDNGLPYAPISKPEQLLDDPHLQATGGLAEVTLTDGERAGQTAQTTLLPLRMAGERLTVRQNPPRLGEHTAELLASLGYDAAQISAMQAAQAAA</sequence>
<keyword evidence="1 2" id="KW-0808">Transferase</keyword>
<name>A0ABY6A0V4_9BURK</name>
<dbReference type="PANTHER" id="PTHR48207:SF3">
    <property type="entry name" value="SUCCINATE--HYDROXYMETHYLGLUTARATE COA-TRANSFERASE"/>
    <property type="match status" value="1"/>
</dbReference>
<reference evidence="2" key="1">
    <citation type="submission" date="2022-09" db="EMBL/GenBank/DDBJ databases">
        <title>Bacterial diversity in gut of crayfish and pufferfish.</title>
        <authorList>
            <person name="Huang Y."/>
        </authorList>
    </citation>
    <scope>NUCLEOTIDE SEQUENCE</scope>
    <source>
        <strain evidence="2">PR12</strain>
    </source>
</reference>
<dbReference type="Gene3D" id="3.30.1540.10">
    <property type="entry name" value="formyl-coa transferase, domain 3"/>
    <property type="match status" value="1"/>
</dbReference>
<dbReference type="InterPro" id="IPR003673">
    <property type="entry name" value="CoA-Trfase_fam_III"/>
</dbReference>
<dbReference type="Gene3D" id="3.40.50.10540">
    <property type="entry name" value="Crotonobetainyl-coa:carnitine coa-transferase, domain 1"/>
    <property type="match status" value="1"/>
</dbReference>
<dbReference type="Pfam" id="PF02515">
    <property type="entry name" value="CoA_transf_3"/>
    <property type="match status" value="1"/>
</dbReference>
<dbReference type="InterPro" id="IPR023606">
    <property type="entry name" value="CoA-Trfase_III_dom_1_sf"/>
</dbReference>
<protein>
    <submittedName>
        <fullName evidence="2">CoA transferase</fullName>
    </submittedName>
</protein>
<dbReference type="InterPro" id="IPR044855">
    <property type="entry name" value="CoA-Trfase_III_dom3_sf"/>
</dbReference>
<dbReference type="EMBL" id="CP104377">
    <property type="protein sequence ID" value="UXC19594.1"/>
    <property type="molecule type" value="Genomic_DNA"/>
</dbReference>